<dbReference type="InterPro" id="IPR007886">
    <property type="entry name" value="AlaDH/PNT_N"/>
</dbReference>
<dbReference type="PANTHER" id="PTHR10160">
    <property type="entry name" value="NAD(P) TRANSHYDROGENASE"/>
    <property type="match status" value="1"/>
</dbReference>
<dbReference type="Pfam" id="PF05222">
    <property type="entry name" value="AlaDh_PNT_N"/>
    <property type="match status" value="1"/>
</dbReference>
<dbReference type="SMART" id="SM01003">
    <property type="entry name" value="AlaDh_PNT_N"/>
    <property type="match status" value="1"/>
</dbReference>
<evidence type="ECO:0000256" key="2">
    <source>
        <dbReference type="ARBA" id="ARBA00012943"/>
    </source>
</evidence>
<evidence type="ECO:0000256" key="6">
    <source>
        <dbReference type="ARBA" id="ARBA00048202"/>
    </source>
</evidence>
<feature type="compositionally biased region" description="Basic residues" evidence="7">
    <location>
        <begin position="80"/>
        <end position="89"/>
    </location>
</feature>
<evidence type="ECO:0000259" key="8">
    <source>
        <dbReference type="SMART" id="SM01003"/>
    </source>
</evidence>
<evidence type="ECO:0000256" key="5">
    <source>
        <dbReference type="ARBA" id="ARBA00023027"/>
    </source>
</evidence>
<name>A0ABS3RCP6_9ACTN</name>
<dbReference type="SUPFAM" id="SSF52283">
    <property type="entry name" value="Formate/glycerate dehydrogenase catalytic domain-like"/>
    <property type="match status" value="1"/>
</dbReference>
<keyword evidence="3" id="KW-0521">NADP</keyword>
<evidence type="ECO:0000256" key="3">
    <source>
        <dbReference type="ARBA" id="ARBA00022857"/>
    </source>
</evidence>
<comment type="catalytic activity">
    <reaction evidence="6">
        <text>NAD(+) + NADPH + H(+)(in) = NADH + NADP(+) + H(+)(out)</text>
        <dbReference type="Rhea" id="RHEA:47992"/>
        <dbReference type="ChEBI" id="CHEBI:15378"/>
        <dbReference type="ChEBI" id="CHEBI:57540"/>
        <dbReference type="ChEBI" id="CHEBI:57783"/>
        <dbReference type="ChEBI" id="CHEBI:57945"/>
        <dbReference type="ChEBI" id="CHEBI:58349"/>
        <dbReference type="EC" id="7.1.1.1"/>
    </reaction>
</comment>
<keyword evidence="4" id="KW-1278">Translocase</keyword>
<keyword evidence="5" id="KW-0520">NAD</keyword>
<dbReference type="PANTHER" id="PTHR10160:SF19">
    <property type="entry name" value="PROTON-TRANSLOCATING NAD(P)(+) TRANSHYDROGENASE"/>
    <property type="match status" value="1"/>
</dbReference>
<evidence type="ECO:0000256" key="7">
    <source>
        <dbReference type="SAM" id="MobiDB-lite"/>
    </source>
</evidence>
<proteinExistence type="predicted"/>
<feature type="region of interest" description="Disordered" evidence="7">
    <location>
        <begin position="76"/>
        <end position="97"/>
    </location>
</feature>
<dbReference type="Gene3D" id="3.40.50.720">
    <property type="entry name" value="NAD(P)-binding Rossmann-like Domain"/>
    <property type="match status" value="1"/>
</dbReference>
<evidence type="ECO:0000313" key="9">
    <source>
        <dbReference type="EMBL" id="MBO2443822.1"/>
    </source>
</evidence>
<gene>
    <name evidence="9" type="ORF">J4557_40490</name>
</gene>
<keyword evidence="10" id="KW-1185">Reference proteome</keyword>
<evidence type="ECO:0000256" key="4">
    <source>
        <dbReference type="ARBA" id="ARBA00022967"/>
    </source>
</evidence>
<dbReference type="EMBL" id="JAGEOK010000037">
    <property type="protein sequence ID" value="MBO2443822.1"/>
    <property type="molecule type" value="Genomic_DNA"/>
</dbReference>
<sequence length="97" mass="10083">MQAGARIGTGEEAWSADIVFRVNGPSPGELGKPKDGAALVSTLAPALDPDLVDALAARPITVLAMDAVPRISRAQSRALVHGRHRRPPRGGRGGSIR</sequence>
<feature type="domain" description="Alanine dehydrogenase/pyridine nucleotide transhydrogenase N-terminal" evidence="8">
    <location>
        <begin position="1"/>
        <end position="80"/>
    </location>
</feature>
<protein>
    <recommendedName>
        <fullName evidence="2">proton-translocating NAD(P)(+) transhydrogenase</fullName>
        <ecNumber evidence="2">7.1.1.1</ecNumber>
    </recommendedName>
</protein>
<dbReference type="EC" id="7.1.1.1" evidence="2"/>
<comment type="function">
    <text evidence="1">The transhydrogenation between NADH and NADP is coupled to respiration and ATP hydrolysis and functions as a proton pump across the membrane.</text>
</comment>
<dbReference type="Proteomes" id="UP000666915">
    <property type="component" value="Unassembled WGS sequence"/>
</dbReference>
<comment type="caution">
    <text evidence="9">The sequence shown here is derived from an EMBL/GenBank/DDBJ whole genome shotgun (WGS) entry which is preliminary data.</text>
</comment>
<organism evidence="9 10">
    <name type="scientific">Actinomadura nitritigenes</name>
    <dbReference type="NCBI Taxonomy" id="134602"/>
    <lineage>
        <taxon>Bacteria</taxon>
        <taxon>Bacillati</taxon>
        <taxon>Actinomycetota</taxon>
        <taxon>Actinomycetes</taxon>
        <taxon>Streptosporangiales</taxon>
        <taxon>Thermomonosporaceae</taxon>
        <taxon>Actinomadura</taxon>
    </lineage>
</organism>
<evidence type="ECO:0000313" key="10">
    <source>
        <dbReference type="Proteomes" id="UP000666915"/>
    </source>
</evidence>
<evidence type="ECO:0000256" key="1">
    <source>
        <dbReference type="ARBA" id="ARBA00003943"/>
    </source>
</evidence>
<accession>A0ABS3RCP6</accession>
<reference evidence="9 10" key="1">
    <citation type="submission" date="2021-03" db="EMBL/GenBank/DDBJ databases">
        <authorList>
            <person name="Kanchanasin P."/>
            <person name="Saeng-In P."/>
            <person name="Phongsopitanun W."/>
            <person name="Yuki M."/>
            <person name="Kudo T."/>
            <person name="Ohkuma M."/>
            <person name="Tanasupawat S."/>
        </authorList>
    </citation>
    <scope>NUCLEOTIDE SEQUENCE [LARGE SCALE GENOMIC DNA]</scope>
    <source>
        <strain evidence="9 10">L46</strain>
    </source>
</reference>